<feature type="domain" description="Peptidase A2" evidence="3">
    <location>
        <begin position="117"/>
        <end position="195"/>
    </location>
</feature>
<evidence type="ECO:0000256" key="1">
    <source>
        <dbReference type="ARBA" id="ARBA00022801"/>
    </source>
</evidence>
<dbReference type="InterPro" id="IPR021109">
    <property type="entry name" value="Peptidase_aspartic_dom_sf"/>
</dbReference>
<dbReference type="PROSITE" id="PS00141">
    <property type="entry name" value="ASP_PROTEASE"/>
    <property type="match status" value="1"/>
</dbReference>
<keyword evidence="2" id="KW-0732">Signal</keyword>
<dbReference type="Pfam" id="PF13975">
    <property type="entry name" value="gag-asp_proteas"/>
    <property type="match status" value="1"/>
</dbReference>
<keyword evidence="5" id="KW-1185">Reference proteome</keyword>
<dbReference type="InterPro" id="IPR034122">
    <property type="entry name" value="Retropepsin-like_bacterial"/>
</dbReference>
<dbReference type="InterPro" id="IPR011969">
    <property type="entry name" value="Clan_AA_Asp_peptidase_C"/>
</dbReference>
<comment type="caution">
    <text evidence="4">The sequence shown here is derived from an EMBL/GenBank/DDBJ whole genome shotgun (WGS) entry which is preliminary data.</text>
</comment>
<evidence type="ECO:0000259" key="3">
    <source>
        <dbReference type="PROSITE" id="PS50175"/>
    </source>
</evidence>
<dbReference type="PROSITE" id="PS50175">
    <property type="entry name" value="ASP_PROT_RETROV"/>
    <property type="match status" value="1"/>
</dbReference>
<dbReference type="CDD" id="cd05483">
    <property type="entry name" value="retropepsin_like_bacteria"/>
    <property type="match status" value="1"/>
</dbReference>
<sequence>MRRAAVTLVLAAMAAGAAAQSVSLQGSMGAHKALLVIDGQPQMLAVGASARGVTLRRLGDGEAEVEVGGQVRLLRLGAAPSRVGTGGGTAEGSGSIVLPMGSGGHFSAAGTINGKQVTFLVDTGATSVALSQSEANRIGLDWKRGRPGLTHTANGTVPVYAVNLTSVRVGDVEIANVAGVVVPSDMPVVLLGNSFLNRFNMRRDNDVMRLEKKP</sequence>
<proteinExistence type="predicted"/>
<dbReference type="RefSeq" id="WP_137734737.1">
    <property type="nucleotide sequence ID" value="NZ_BJCL01000013.1"/>
</dbReference>
<accession>A0A480AZ69</accession>
<reference evidence="5" key="1">
    <citation type="submission" date="2019-03" db="EMBL/GenBank/DDBJ databases">
        <title>Aquabacterium pictum sp.nov., the first bacteriochlorophyll a-containing freshwater bacterium in the genus Aquabacterium of the class Betaproteobacteria.</title>
        <authorList>
            <person name="Hirose S."/>
            <person name="Tank M."/>
            <person name="Hara E."/>
            <person name="Tamaki H."/>
            <person name="Takaichi S."/>
            <person name="Haruta S."/>
            <person name="Hanada S."/>
        </authorList>
    </citation>
    <scope>NUCLEOTIDE SEQUENCE [LARGE SCALE GENOMIC DNA]</scope>
    <source>
        <strain evidence="5">W35</strain>
    </source>
</reference>
<dbReference type="AlphaFoldDB" id="A0A480AZ69"/>
<dbReference type="OrthoDB" id="185963at2"/>
<dbReference type="GO" id="GO:0004190">
    <property type="term" value="F:aspartic-type endopeptidase activity"/>
    <property type="evidence" value="ECO:0007669"/>
    <property type="project" value="InterPro"/>
</dbReference>
<feature type="signal peptide" evidence="2">
    <location>
        <begin position="1"/>
        <end position="19"/>
    </location>
</feature>
<feature type="chain" id="PRO_5019728768" description="Peptidase A2 domain-containing protein" evidence="2">
    <location>
        <begin position="20"/>
        <end position="214"/>
    </location>
</feature>
<name>A0A480AZ69_9BURK</name>
<gene>
    <name evidence="4" type="ORF">AQPW35_40960</name>
</gene>
<dbReference type="InterPro" id="IPR001995">
    <property type="entry name" value="Peptidase_A2_cat"/>
</dbReference>
<protein>
    <recommendedName>
        <fullName evidence="3">Peptidase A2 domain-containing protein</fullName>
    </recommendedName>
</protein>
<evidence type="ECO:0000313" key="5">
    <source>
        <dbReference type="Proteomes" id="UP000301751"/>
    </source>
</evidence>
<dbReference type="Gene3D" id="2.40.70.10">
    <property type="entry name" value="Acid Proteases"/>
    <property type="match status" value="1"/>
</dbReference>
<dbReference type="SUPFAM" id="SSF50630">
    <property type="entry name" value="Acid proteases"/>
    <property type="match status" value="1"/>
</dbReference>
<dbReference type="Proteomes" id="UP000301751">
    <property type="component" value="Unassembled WGS sequence"/>
</dbReference>
<dbReference type="EMBL" id="BJCL01000013">
    <property type="protein sequence ID" value="GCL65015.1"/>
    <property type="molecule type" value="Genomic_DNA"/>
</dbReference>
<organism evidence="4 5">
    <name type="scientific">Pseudaquabacterium pictum</name>
    <dbReference type="NCBI Taxonomy" id="2315236"/>
    <lineage>
        <taxon>Bacteria</taxon>
        <taxon>Pseudomonadati</taxon>
        <taxon>Pseudomonadota</taxon>
        <taxon>Betaproteobacteria</taxon>
        <taxon>Burkholderiales</taxon>
        <taxon>Sphaerotilaceae</taxon>
        <taxon>Pseudaquabacterium</taxon>
    </lineage>
</organism>
<dbReference type="GO" id="GO:0006508">
    <property type="term" value="P:proteolysis"/>
    <property type="evidence" value="ECO:0007669"/>
    <property type="project" value="InterPro"/>
</dbReference>
<keyword evidence="1" id="KW-0378">Hydrolase</keyword>
<dbReference type="InterPro" id="IPR001969">
    <property type="entry name" value="Aspartic_peptidase_AS"/>
</dbReference>
<evidence type="ECO:0000313" key="4">
    <source>
        <dbReference type="EMBL" id="GCL65015.1"/>
    </source>
</evidence>
<dbReference type="NCBIfam" id="TIGR02281">
    <property type="entry name" value="clan_AA_DTGA"/>
    <property type="match status" value="1"/>
</dbReference>
<evidence type="ECO:0000256" key="2">
    <source>
        <dbReference type="SAM" id="SignalP"/>
    </source>
</evidence>